<sequence>MRELFPTVLNMSLTASYVILCVMLMRLLLKKAPKVISYALWVVVAFRLVIPFSFESMFSLIPWRTNIVPIQHEVIYYQSPQVNSGQDALDSFVNKSPSAQSPFDSYVDASVNMVETSANILENSMEIGTYIWLLGIMALLIYSLTSFVKLKMQLKSAQLIEKNIYEAKNLKTPFVIGLIRPKIYLPVGLDDTERSYILLHEQTHINRKDHIIKILAFLILSIHWFNPLVWIAFRLMNTDMELSCDERVLKQMGENIKKPYASSLLSLATGRHILNGSTLAFGEGNVKGRIKNVLNYKKLPYWVIAASVVTVIVVGIALVANPKPGQSVQPQKDEDNLTKSLSGTRVQIEFLSDMIGFKSAGKFVTDDSKIFAFIDSTLRDSLTPAKEDDLENNHTNHYALKLSDGAGEYKYELYYDTLYNKAYIAKDEGLYEASTDFARYIDSFLENSNINIYIDNADAVALFQKYGWTLDYQIGVMENKLNNIKTLSGFNPNEYYFAYNNELSKDIGLDMSEYSNDSNIDVEIYRIHESMPKEFYPIQDCRGIVVKSRGKIIGAFISAGRHSTFNACSLKGNNFEKVTGQTINQWLRKMAQPDDFDISLSKLEPEQVIEEYFKALNKKDAEAAKSCISRKTLLDNLTSNIENSELFNEGLELPLTGAGIRPKSTFENLKTAKLLKVELTNEPDEYTKIFTVTVELKYNKDAVISSGKQHWDCHMVYETPQTGWKIESFGH</sequence>
<keyword evidence="6" id="KW-1185">Reference proteome</keyword>
<evidence type="ECO:0000256" key="1">
    <source>
        <dbReference type="SAM" id="Phobius"/>
    </source>
</evidence>
<feature type="transmembrane region" description="Helical" evidence="1">
    <location>
        <begin position="214"/>
        <end position="233"/>
    </location>
</feature>
<dbReference type="InterPro" id="IPR052173">
    <property type="entry name" value="Beta-lactam_resp_regulator"/>
</dbReference>
<keyword evidence="1" id="KW-1133">Transmembrane helix</keyword>
<dbReference type="Pfam" id="PF05569">
    <property type="entry name" value="Peptidase_M56"/>
    <property type="match status" value="1"/>
</dbReference>
<feature type="transmembrane region" description="Helical" evidence="1">
    <location>
        <begin position="12"/>
        <end position="29"/>
    </location>
</feature>
<dbReference type="PANTHER" id="PTHR34978">
    <property type="entry name" value="POSSIBLE SENSOR-TRANSDUCER PROTEIN BLAR"/>
    <property type="match status" value="1"/>
</dbReference>
<dbReference type="Pfam" id="PF16111">
    <property type="entry name" value="DUF4829"/>
    <property type="match status" value="1"/>
</dbReference>
<dbReference type="AlphaFoldDB" id="A0A4Q0I2E7"/>
<keyword evidence="1" id="KW-0472">Membrane</keyword>
<feature type="transmembrane region" description="Helical" evidence="1">
    <location>
        <begin position="130"/>
        <end position="148"/>
    </location>
</feature>
<comment type="caution">
    <text evidence="5">The sequence shown here is derived from an EMBL/GenBank/DDBJ whole genome shotgun (WGS) entry which is preliminary data.</text>
</comment>
<reference evidence="6" key="1">
    <citation type="submission" date="2018-11" db="EMBL/GenBank/DDBJ databases">
        <title>Genome sequencing of a novel mesophilic and cellulolytic organism within the genus Hungateiclostridium.</title>
        <authorList>
            <person name="Rettenmaier R."/>
            <person name="Liebl W."/>
            <person name="Zverlov V."/>
        </authorList>
    </citation>
    <scope>NUCLEOTIDE SEQUENCE [LARGE SCALE GENOMIC DNA]</scope>
    <source>
        <strain evidence="6">N2K1</strain>
    </source>
</reference>
<dbReference type="RefSeq" id="WP_069196158.1">
    <property type="nucleotide sequence ID" value="NZ_RLII01000019.1"/>
</dbReference>
<evidence type="ECO:0000259" key="2">
    <source>
        <dbReference type="Pfam" id="PF05569"/>
    </source>
</evidence>
<dbReference type="InterPro" id="IPR008756">
    <property type="entry name" value="Peptidase_M56"/>
</dbReference>
<feature type="transmembrane region" description="Helical" evidence="1">
    <location>
        <begin position="36"/>
        <end position="54"/>
    </location>
</feature>
<gene>
    <name evidence="5" type="ORF">EFD62_12560</name>
</gene>
<name>A0A4Q0I2E7_9FIRM</name>
<feature type="transmembrane region" description="Helical" evidence="1">
    <location>
        <begin position="299"/>
        <end position="320"/>
    </location>
</feature>
<dbReference type="EMBL" id="RLII01000019">
    <property type="protein sequence ID" value="RXE58378.1"/>
    <property type="molecule type" value="Genomic_DNA"/>
</dbReference>
<evidence type="ECO:0000259" key="4">
    <source>
        <dbReference type="Pfam" id="PF16112"/>
    </source>
</evidence>
<proteinExistence type="predicted"/>
<dbReference type="Proteomes" id="UP000289166">
    <property type="component" value="Unassembled WGS sequence"/>
</dbReference>
<dbReference type="OrthoDB" id="9804799at2"/>
<evidence type="ECO:0000313" key="5">
    <source>
        <dbReference type="EMBL" id="RXE58378.1"/>
    </source>
</evidence>
<accession>A0A4Q0I2E7</accession>
<dbReference type="CDD" id="cd07341">
    <property type="entry name" value="M56_BlaR1_MecR1_like"/>
    <property type="match status" value="1"/>
</dbReference>
<feature type="domain" description="Peptidase M56" evidence="2">
    <location>
        <begin position="7"/>
        <end position="292"/>
    </location>
</feature>
<evidence type="ECO:0000259" key="3">
    <source>
        <dbReference type="Pfam" id="PF16111"/>
    </source>
</evidence>
<dbReference type="PANTHER" id="PTHR34978:SF3">
    <property type="entry name" value="SLR0241 PROTEIN"/>
    <property type="match status" value="1"/>
</dbReference>
<keyword evidence="1" id="KW-0812">Transmembrane</keyword>
<dbReference type="InterPro" id="IPR032257">
    <property type="entry name" value="DUF4830"/>
</dbReference>
<organism evidence="5 6">
    <name type="scientific">Acetivibrio mesophilus</name>
    <dbReference type="NCBI Taxonomy" id="2487273"/>
    <lineage>
        <taxon>Bacteria</taxon>
        <taxon>Bacillati</taxon>
        <taxon>Bacillota</taxon>
        <taxon>Clostridia</taxon>
        <taxon>Eubacteriales</taxon>
        <taxon>Oscillospiraceae</taxon>
        <taxon>Acetivibrio</taxon>
    </lineage>
</organism>
<feature type="domain" description="DUF4829" evidence="3">
    <location>
        <begin position="606"/>
        <end position="730"/>
    </location>
</feature>
<dbReference type="Pfam" id="PF16112">
    <property type="entry name" value="DUF4830"/>
    <property type="match status" value="1"/>
</dbReference>
<evidence type="ECO:0000313" key="6">
    <source>
        <dbReference type="Proteomes" id="UP000289166"/>
    </source>
</evidence>
<feature type="domain" description="DUF4830" evidence="4">
    <location>
        <begin position="462"/>
        <end position="557"/>
    </location>
</feature>
<protein>
    <submittedName>
        <fullName evidence="5">DUF4829 domain-containing protein</fullName>
    </submittedName>
</protein>
<dbReference type="InterPro" id="IPR032256">
    <property type="entry name" value="DUF4829"/>
</dbReference>